<dbReference type="EMBL" id="OCST01000002">
    <property type="protein sequence ID" value="SOE58878.1"/>
    <property type="molecule type" value="Genomic_DNA"/>
</dbReference>
<protein>
    <submittedName>
        <fullName evidence="2">NADH-flavin reductase</fullName>
    </submittedName>
</protein>
<organism evidence="2 3">
    <name type="scientific">Salinibacterium xinjiangense</name>
    <dbReference type="NCBI Taxonomy" id="386302"/>
    <lineage>
        <taxon>Bacteria</taxon>
        <taxon>Bacillati</taxon>
        <taxon>Actinomycetota</taxon>
        <taxon>Actinomycetes</taxon>
        <taxon>Micrococcales</taxon>
        <taxon>Microbacteriaceae</taxon>
        <taxon>Salinibacterium</taxon>
    </lineage>
</organism>
<dbReference type="GO" id="GO:0004074">
    <property type="term" value="F:biliverdin reductase [NAD(P)H] activity"/>
    <property type="evidence" value="ECO:0007669"/>
    <property type="project" value="TreeGrafter"/>
</dbReference>
<proteinExistence type="predicted"/>
<dbReference type="RefSeq" id="WP_097060003.1">
    <property type="nucleotide sequence ID" value="NZ_BMLC01000001.1"/>
</dbReference>
<evidence type="ECO:0000259" key="1">
    <source>
        <dbReference type="Pfam" id="PF13460"/>
    </source>
</evidence>
<dbReference type="InterPro" id="IPR016040">
    <property type="entry name" value="NAD(P)-bd_dom"/>
</dbReference>
<dbReference type="Proteomes" id="UP000219440">
    <property type="component" value="Unassembled WGS sequence"/>
</dbReference>
<dbReference type="GO" id="GO:0042602">
    <property type="term" value="F:riboflavin reductase (NADPH) activity"/>
    <property type="evidence" value="ECO:0007669"/>
    <property type="project" value="TreeGrafter"/>
</dbReference>
<dbReference type="Pfam" id="PF13460">
    <property type="entry name" value="NAD_binding_10"/>
    <property type="match status" value="1"/>
</dbReference>
<evidence type="ECO:0000313" key="2">
    <source>
        <dbReference type="EMBL" id="SOE58878.1"/>
    </source>
</evidence>
<keyword evidence="3" id="KW-1185">Reference proteome</keyword>
<dbReference type="InterPro" id="IPR036291">
    <property type="entry name" value="NAD(P)-bd_dom_sf"/>
</dbReference>
<dbReference type="OrthoDB" id="9771302at2"/>
<dbReference type="Gene3D" id="3.40.50.720">
    <property type="entry name" value="NAD(P)-binding Rossmann-like Domain"/>
    <property type="match status" value="1"/>
</dbReference>
<accession>A0A2C8Z5B0</accession>
<gene>
    <name evidence="2" type="ORF">SAMN06296378_0843</name>
</gene>
<dbReference type="PANTHER" id="PTHR43355:SF2">
    <property type="entry name" value="FLAVIN REDUCTASE (NADPH)"/>
    <property type="match status" value="1"/>
</dbReference>
<evidence type="ECO:0000313" key="3">
    <source>
        <dbReference type="Proteomes" id="UP000219440"/>
    </source>
</evidence>
<name>A0A2C8Z5B0_9MICO</name>
<feature type="domain" description="NAD(P)-binding" evidence="1">
    <location>
        <begin position="8"/>
        <end position="198"/>
    </location>
</feature>
<dbReference type="InterPro" id="IPR051606">
    <property type="entry name" value="Polyketide_Oxido-like"/>
</dbReference>
<dbReference type="PANTHER" id="PTHR43355">
    <property type="entry name" value="FLAVIN REDUCTASE (NADPH)"/>
    <property type="match status" value="1"/>
</dbReference>
<sequence length="210" mass="22293">MTTIALFGGTGRTGRRVLQRALAAGFDVRLLARNPTAVSATSERLIVITGDILDSGAVNETLAGSDAVISVFGHVKGSPPTLQTDGTRAIVNGMQRLGIRRIITLSGGGLHDPHDRPKAADRVIRLLLRTLAGKVLADAAGHLQVLRTTNLDWTVVRGPRLTEAPGVGSYRVGWVGVGTGTQISRDDLADFILTQMDDRKFVHALPFVSA</sequence>
<dbReference type="AlphaFoldDB" id="A0A2C8Z5B0"/>
<dbReference type="SUPFAM" id="SSF51735">
    <property type="entry name" value="NAD(P)-binding Rossmann-fold domains"/>
    <property type="match status" value="1"/>
</dbReference>
<reference evidence="2 3" key="1">
    <citation type="submission" date="2017-09" db="EMBL/GenBank/DDBJ databases">
        <authorList>
            <person name="Ehlers B."/>
            <person name="Leendertz F.H."/>
        </authorList>
    </citation>
    <scope>NUCLEOTIDE SEQUENCE [LARGE SCALE GENOMIC DNA]</scope>
    <source>
        <strain evidence="2 3">CGMCC 1.05381</strain>
    </source>
</reference>